<feature type="chain" id="PRO_5040814660" description="Putative aliphatic sulfonates-binding protein" evidence="7">
    <location>
        <begin position="28"/>
        <end position="346"/>
    </location>
</feature>
<comment type="caution">
    <text evidence="9">The sequence shown here is derived from an EMBL/GenBank/DDBJ whole genome shotgun (WGS) entry which is preliminary data.</text>
</comment>
<dbReference type="Proteomes" id="UP001139502">
    <property type="component" value="Unassembled WGS sequence"/>
</dbReference>
<keyword evidence="10" id="KW-1185">Reference proteome</keyword>
<dbReference type="FunFam" id="3.40.190.10:FF:000050">
    <property type="entry name" value="Sulfonate ABC transporter substrate-binding protein"/>
    <property type="match status" value="1"/>
</dbReference>
<evidence type="ECO:0000256" key="4">
    <source>
        <dbReference type="ARBA" id="ARBA00022729"/>
    </source>
</evidence>
<dbReference type="PANTHER" id="PTHR30024">
    <property type="entry name" value="ALIPHATIC SULFONATES-BINDING PROTEIN-RELATED"/>
    <property type="match status" value="1"/>
</dbReference>
<dbReference type="Gene3D" id="3.40.190.10">
    <property type="entry name" value="Periplasmic binding protein-like II"/>
    <property type="match status" value="2"/>
</dbReference>
<organism evidence="9 10">
    <name type="scientific">Rothia santali</name>
    <dbReference type="NCBI Taxonomy" id="2949643"/>
    <lineage>
        <taxon>Bacteria</taxon>
        <taxon>Bacillati</taxon>
        <taxon>Actinomycetota</taxon>
        <taxon>Actinomycetes</taxon>
        <taxon>Micrococcales</taxon>
        <taxon>Micrococcaceae</taxon>
        <taxon>Rothia</taxon>
    </lineage>
</organism>
<feature type="signal peptide" evidence="7">
    <location>
        <begin position="1"/>
        <end position="27"/>
    </location>
</feature>
<accession>A0A9X2HKS4</accession>
<evidence type="ECO:0000256" key="1">
    <source>
        <dbReference type="ARBA" id="ARBA00004418"/>
    </source>
</evidence>
<dbReference type="EMBL" id="JANAFB010000035">
    <property type="protein sequence ID" value="MCP3426738.1"/>
    <property type="molecule type" value="Genomic_DNA"/>
</dbReference>
<dbReference type="InterPro" id="IPR015168">
    <property type="entry name" value="SsuA/THI5"/>
</dbReference>
<dbReference type="PROSITE" id="PS51318">
    <property type="entry name" value="TAT"/>
    <property type="match status" value="1"/>
</dbReference>
<evidence type="ECO:0000256" key="2">
    <source>
        <dbReference type="ARBA" id="ARBA00010742"/>
    </source>
</evidence>
<dbReference type="Pfam" id="PF09084">
    <property type="entry name" value="NMT1"/>
    <property type="match status" value="1"/>
</dbReference>
<protein>
    <recommendedName>
        <fullName evidence="6">Putative aliphatic sulfonates-binding protein</fullName>
    </recommendedName>
</protein>
<evidence type="ECO:0000256" key="3">
    <source>
        <dbReference type="ARBA" id="ARBA00022448"/>
    </source>
</evidence>
<dbReference type="RefSeq" id="WP_254167830.1">
    <property type="nucleotide sequence ID" value="NZ_JANAFB010000035.1"/>
</dbReference>
<evidence type="ECO:0000256" key="7">
    <source>
        <dbReference type="SAM" id="SignalP"/>
    </source>
</evidence>
<proteinExistence type="inferred from homology"/>
<reference evidence="9" key="1">
    <citation type="submission" date="2022-06" db="EMBL/GenBank/DDBJ databases">
        <title>Rothia sp. isolated from sandalwood seedling.</title>
        <authorList>
            <person name="Tuikhar N."/>
            <person name="Kirdat K."/>
            <person name="Thorat V."/>
            <person name="Swetha P."/>
            <person name="Padma S."/>
            <person name="Sundararaj R."/>
            <person name="Yadav A."/>
        </authorList>
    </citation>
    <scope>NUCLEOTIDE SEQUENCE</scope>
    <source>
        <strain evidence="9">AR01</strain>
    </source>
</reference>
<dbReference type="InterPro" id="IPR010067">
    <property type="entry name" value="ABC_SsuA_sub-bd"/>
</dbReference>
<dbReference type="PANTHER" id="PTHR30024:SF21">
    <property type="entry name" value="ABC TRANSPORTER SUBSTRATE-BINDING PROTEIN"/>
    <property type="match status" value="1"/>
</dbReference>
<sequence length="346" mass="36444">MPSISRRALLSAAGAGAASLALTGCMAGEGSGTGVANSDSTGRIRLDYATYNPLSLIIRKRGWLERAAEPKEQSVEWVRSTGSNTANQALRAAAIDIGSTAGSAALLARANGSPIRVIDLCSQPEWAALVRRPDSPLREVADLRGASVAVTKGTDPYFLLLQALGEAGLSASDVTVQNLQHADGRTALDTGQVDAWSGLDPIMATAEEDGDVLFYRNLSFNTYGFLNAREEFLQQNGAGAQLVVDVYAYARRWALENPEEAVGLFAEEAGISLPVARSVWDRTHLDIDHVPGAEQVGVLEGVGPILVDSGDVPSQEDVDAALERIVEKKYAEAADPDAVAAAIEGD</sequence>
<comment type="function">
    <text evidence="5">Part of a binding-protein-dependent transport system for aliphatic sulfonates. Putative binding protein.</text>
</comment>
<dbReference type="GO" id="GO:0042626">
    <property type="term" value="F:ATPase-coupled transmembrane transporter activity"/>
    <property type="evidence" value="ECO:0007669"/>
    <property type="project" value="InterPro"/>
</dbReference>
<dbReference type="GO" id="GO:0016020">
    <property type="term" value="C:membrane"/>
    <property type="evidence" value="ECO:0007669"/>
    <property type="project" value="InterPro"/>
</dbReference>
<comment type="similarity">
    <text evidence="2">Belongs to the bacterial solute-binding protein SsuA/TauA family.</text>
</comment>
<dbReference type="NCBIfam" id="TIGR01728">
    <property type="entry name" value="SsuA_fam"/>
    <property type="match status" value="1"/>
</dbReference>
<dbReference type="SUPFAM" id="SSF53850">
    <property type="entry name" value="Periplasmic binding protein-like II"/>
    <property type="match status" value="1"/>
</dbReference>
<evidence type="ECO:0000256" key="6">
    <source>
        <dbReference type="ARBA" id="ARBA00070228"/>
    </source>
</evidence>
<evidence type="ECO:0000313" key="10">
    <source>
        <dbReference type="Proteomes" id="UP001139502"/>
    </source>
</evidence>
<keyword evidence="4 7" id="KW-0732">Signal</keyword>
<name>A0A9X2HKS4_9MICC</name>
<evidence type="ECO:0000256" key="5">
    <source>
        <dbReference type="ARBA" id="ARBA00055538"/>
    </source>
</evidence>
<dbReference type="AlphaFoldDB" id="A0A9X2HKS4"/>
<evidence type="ECO:0000313" key="9">
    <source>
        <dbReference type="EMBL" id="MCP3426738.1"/>
    </source>
</evidence>
<dbReference type="PROSITE" id="PS51257">
    <property type="entry name" value="PROKAR_LIPOPROTEIN"/>
    <property type="match status" value="1"/>
</dbReference>
<feature type="domain" description="SsuA/THI5-like" evidence="8">
    <location>
        <begin position="75"/>
        <end position="261"/>
    </location>
</feature>
<dbReference type="InterPro" id="IPR006311">
    <property type="entry name" value="TAT_signal"/>
</dbReference>
<comment type="subcellular location">
    <subcellularLocation>
        <location evidence="1">Periplasm</location>
    </subcellularLocation>
</comment>
<dbReference type="GO" id="GO:0042597">
    <property type="term" value="C:periplasmic space"/>
    <property type="evidence" value="ECO:0007669"/>
    <property type="project" value="UniProtKB-SubCell"/>
</dbReference>
<keyword evidence="3" id="KW-0813">Transport</keyword>
<gene>
    <name evidence="9" type="ORF">NBM05_12185</name>
</gene>
<evidence type="ECO:0000259" key="8">
    <source>
        <dbReference type="Pfam" id="PF09084"/>
    </source>
</evidence>